<feature type="transmembrane region" description="Helical" evidence="1">
    <location>
        <begin position="115"/>
        <end position="134"/>
    </location>
</feature>
<evidence type="ECO:0000256" key="1">
    <source>
        <dbReference type="SAM" id="Phobius"/>
    </source>
</evidence>
<feature type="transmembrane region" description="Helical" evidence="1">
    <location>
        <begin position="146"/>
        <end position="174"/>
    </location>
</feature>
<keyword evidence="1" id="KW-1133">Transmembrane helix</keyword>
<organism evidence="2 3">
    <name type="scientific">Micromonospora pisi</name>
    <dbReference type="NCBI Taxonomy" id="589240"/>
    <lineage>
        <taxon>Bacteria</taxon>
        <taxon>Bacillati</taxon>
        <taxon>Actinomycetota</taxon>
        <taxon>Actinomycetes</taxon>
        <taxon>Micromonosporales</taxon>
        <taxon>Micromonosporaceae</taxon>
        <taxon>Micromonospora</taxon>
    </lineage>
</organism>
<keyword evidence="1" id="KW-0472">Membrane</keyword>
<dbReference type="Proteomes" id="UP000277671">
    <property type="component" value="Unassembled WGS sequence"/>
</dbReference>
<keyword evidence="3" id="KW-1185">Reference proteome</keyword>
<protein>
    <recommendedName>
        <fullName evidence="4">Low temperature requirement A protein (LtrA)</fullName>
    </recommendedName>
</protein>
<dbReference type="OrthoDB" id="3539663at2"/>
<evidence type="ECO:0008006" key="4">
    <source>
        <dbReference type="Google" id="ProtNLM"/>
    </source>
</evidence>
<dbReference type="AlphaFoldDB" id="A0A495JT42"/>
<name>A0A495JT42_9ACTN</name>
<keyword evidence="1" id="KW-0812">Transmembrane</keyword>
<accession>A0A495JT42</accession>
<feature type="transmembrane region" description="Helical" evidence="1">
    <location>
        <begin position="42"/>
        <end position="63"/>
    </location>
</feature>
<feature type="transmembrane region" description="Helical" evidence="1">
    <location>
        <begin position="75"/>
        <end position="95"/>
    </location>
</feature>
<comment type="caution">
    <text evidence="2">The sequence shown here is derived from an EMBL/GenBank/DDBJ whole genome shotgun (WGS) entry which is preliminary data.</text>
</comment>
<evidence type="ECO:0000313" key="3">
    <source>
        <dbReference type="Proteomes" id="UP000277671"/>
    </source>
</evidence>
<dbReference type="RefSeq" id="WP_121160207.1">
    <property type="nucleotide sequence ID" value="NZ_RBKT01000001.1"/>
</dbReference>
<reference evidence="2 3" key="1">
    <citation type="submission" date="2018-10" db="EMBL/GenBank/DDBJ databases">
        <title>Sequencing the genomes of 1000 actinobacteria strains.</title>
        <authorList>
            <person name="Klenk H.-P."/>
        </authorList>
    </citation>
    <scope>NUCLEOTIDE SEQUENCE [LARGE SCALE GENOMIC DNA]</scope>
    <source>
        <strain evidence="2 3">DSM 45175</strain>
    </source>
</reference>
<gene>
    <name evidence="2" type="ORF">BDK92_6601</name>
</gene>
<proteinExistence type="predicted"/>
<evidence type="ECO:0000313" key="2">
    <source>
        <dbReference type="EMBL" id="RKR92167.1"/>
    </source>
</evidence>
<sequence length="185" mass="19657">MITTPPHVRIPAVLASALLFLYGVLRLVDGLDGDHGPGPAWNLGHAFFLVAFVALGILTIGLRQVAPAVTVRTRLLANLATVAGLFGVACFLWVILGDLFAGLRDAAPLPDPLEMIGPILFQLGILTLLTMLVTTRPRRLPAWSPVLVFTGFLSIGVNLDLLPVGALLILAGLAPLTRTRAYALR</sequence>
<dbReference type="EMBL" id="RBKT01000001">
    <property type="protein sequence ID" value="RKR92167.1"/>
    <property type="molecule type" value="Genomic_DNA"/>
</dbReference>